<dbReference type="PROSITE" id="PS50893">
    <property type="entry name" value="ABC_TRANSPORTER_2"/>
    <property type="match status" value="1"/>
</dbReference>
<dbReference type="Gene3D" id="3.40.50.300">
    <property type="entry name" value="P-loop containing nucleotide triphosphate hydrolases"/>
    <property type="match status" value="1"/>
</dbReference>
<name>A0A563DT22_9MICO</name>
<dbReference type="AlphaFoldDB" id="A0A563DT22"/>
<evidence type="ECO:0000259" key="5">
    <source>
        <dbReference type="PROSITE" id="PS50893"/>
    </source>
</evidence>
<evidence type="ECO:0000256" key="1">
    <source>
        <dbReference type="ARBA" id="ARBA00005417"/>
    </source>
</evidence>
<dbReference type="SUPFAM" id="SSF52540">
    <property type="entry name" value="P-loop containing nucleoside triphosphate hydrolases"/>
    <property type="match status" value="1"/>
</dbReference>
<evidence type="ECO:0000256" key="3">
    <source>
        <dbReference type="ARBA" id="ARBA00022741"/>
    </source>
</evidence>
<keyword evidence="7" id="KW-1185">Reference proteome</keyword>
<evidence type="ECO:0000313" key="7">
    <source>
        <dbReference type="Proteomes" id="UP000320244"/>
    </source>
</evidence>
<accession>A0A563DT22</accession>
<feature type="domain" description="ABC transporter" evidence="5">
    <location>
        <begin position="4"/>
        <end position="234"/>
    </location>
</feature>
<dbReference type="PANTHER" id="PTHR43335">
    <property type="entry name" value="ABC TRANSPORTER, ATP-BINDING PROTEIN"/>
    <property type="match status" value="1"/>
</dbReference>
<dbReference type="Proteomes" id="UP000320244">
    <property type="component" value="Unassembled WGS sequence"/>
</dbReference>
<evidence type="ECO:0000313" key="6">
    <source>
        <dbReference type="EMBL" id="TWP33309.1"/>
    </source>
</evidence>
<dbReference type="InterPro" id="IPR003439">
    <property type="entry name" value="ABC_transporter-like_ATP-bd"/>
</dbReference>
<dbReference type="OrthoDB" id="9804819at2"/>
<dbReference type="PANTHER" id="PTHR43335:SF2">
    <property type="entry name" value="ABC TRANSPORTER, ATP-BINDING PROTEIN"/>
    <property type="match status" value="1"/>
</dbReference>
<keyword evidence="3" id="KW-0547">Nucleotide-binding</keyword>
<reference evidence="6 7" key="1">
    <citation type="submission" date="2019-05" db="EMBL/GenBank/DDBJ databases">
        <authorList>
            <person name="Lee S.D."/>
        </authorList>
    </citation>
    <scope>NUCLEOTIDE SEQUENCE [LARGE SCALE GENOMIC DNA]</scope>
    <source>
        <strain evidence="6 7">C5-26</strain>
    </source>
</reference>
<dbReference type="GO" id="GO:0016887">
    <property type="term" value="F:ATP hydrolysis activity"/>
    <property type="evidence" value="ECO:0007669"/>
    <property type="project" value="InterPro"/>
</dbReference>
<dbReference type="RefSeq" id="WP_146320440.1">
    <property type="nucleotide sequence ID" value="NZ_VCQV01000044.1"/>
</dbReference>
<evidence type="ECO:0000256" key="4">
    <source>
        <dbReference type="ARBA" id="ARBA00022840"/>
    </source>
</evidence>
<dbReference type="SMART" id="SM00382">
    <property type="entry name" value="AAA"/>
    <property type="match status" value="1"/>
</dbReference>
<keyword evidence="2" id="KW-0813">Transport</keyword>
<organism evidence="6 7">
    <name type="scientific">Leekyejoonella antrihumi</name>
    <dbReference type="NCBI Taxonomy" id="1660198"/>
    <lineage>
        <taxon>Bacteria</taxon>
        <taxon>Bacillati</taxon>
        <taxon>Actinomycetota</taxon>
        <taxon>Actinomycetes</taxon>
        <taxon>Micrococcales</taxon>
        <taxon>Dermacoccaceae</taxon>
        <taxon>Leekyejoonella</taxon>
    </lineage>
</organism>
<dbReference type="EMBL" id="VCQV01000044">
    <property type="protein sequence ID" value="TWP33309.1"/>
    <property type="molecule type" value="Genomic_DNA"/>
</dbReference>
<comment type="caution">
    <text evidence="6">The sequence shown here is derived from an EMBL/GenBank/DDBJ whole genome shotgun (WGS) entry which is preliminary data.</text>
</comment>
<dbReference type="InterPro" id="IPR027417">
    <property type="entry name" value="P-loop_NTPase"/>
</dbReference>
<proteinExistence type="inferred from homology"/>
<evidence type="ECO:0000256" key="2">
    <source>
        <dbReference type="ARBA" id="ARBA00022448"/>
    </source>
</evidence>
<gene>
    <name evidence="6" type="ORF">FGL98_21690</name>
</gene>
<dbReference type="CDD" id="cd03230">
    <property type="entry name" value="ABC_DR_subfamily_A"/>
    <property type="match status" value="1"/>
</dbReference>
<comment type="similarity">
    <text evidence="1">Belongs to the ABC transporter superfamily.</text>
</comment>
<sequence length="311" mass="33524">MAVVETQGLIMQYPRVRALDNLTLVIPEGVTGVVGVNGAGKSTLIKVLLGLLRPTGGGARVLGLDPATHGAQVRERVGYMPEHDCLPADVSAAEFVMHMAMMSGLPKDAARERTSEVLRHVGLAEERHRLMGGYSTGMKQRAKLAQAIVHSPALVLLDEPTNGLDPRSRDDMLSLIDRIGHDFGISVAVTSHLLGELERSADYIIVIDGGRLLRASQTTELTHTTGNVVVEVLGPLGCDRQVGQALVERGVTAWPSGSRIEVRVDRPETLDVIRDVVVELGLGLVRIQEVHHTLEEVFDRPAEPPTPAVAR</sequence>
<dbReference type="Pfam" id="PF00005">
    <property type="entry name" value="ABC_tran"/>
    <property type="match status" value="1"/>
</dbReference>
<protein>
    <submittedName>
        <fullName evidence="6">ABC transporter ATP-binding protein</fullName>
    </submittedName>
</protein>
<reference evidence="6 7" key="2">
    <citation type="submission" date="2019-08" db="EMBL/GenBank/DDBJ databases">
        <title>Jejuicoccus antrihumi gen. nov., sp. nov., a new member of the family Dermacoccaceae isolated from a cave.</title>
        <authorList>
            <person name="Schumann P."/>
            <person name="Kim I.S."/>
        </authorList>
    </citation>
    <scope>NUCLEOTIDE SEQUENCE [LARGE SCALE GENOMIC DNA]</scope>
    <source>
        <strain evidence="6 7">C5-26</strain>
    </source>
</reference>
<keyword evidence="4 6" id="KW-0067">ATP-binding</keyword>
<dbReference type="InterPro" id="IPR003593">
    <property type="entry name" value="AAA+_ATPase"/>
</dbReference>
<dbReference type="GO" id="GO:0005524">
    <property type="term" value="F:ATP binding"/>
    <property type="evidence" value="ECO:0007669"/>
    <property type="project" value="UniProtKB-KW"/>
</dbReference>